<evidence type="ECO:0000313" key="2">
    <source>
        <dbReference type="EMBL" id="KON85000.1"/>
    </source>
</evidence>
<dbReference type="STRING" id="189381.GCA_900166615_01225"/>
<accession>A0A0M0G571</accession>
<comment type="caution">
    <text evidence="2">The sequence shown here is derived from an EMBL/GenBank/DDBJ whole genome shotgun (WGS) entry which is preliminary data.</text>
</comment>
<dbReference type="RefSeq" id="WP_053428599.1">
    <property type="nucleotide sequence ID" value="NZ_JAUKEF010000004.1"/>
</dbReference>
<feature type="domain" description="Aminoglycoside phosphotransferase" evidence="1">
    <location>
        <begin position="22"/>
        <end position="230"/>
    </location>
</feature>
<dbReference type="Proteomes" id="UP000037405">
    <property type="component" value="Unassembled WGS sequence"/>
</dbReference>
<dbReference type="Gene3D" id="3.90.1200.10">
    <property type="match status" value="1"/>
</dbReference>
<protein>
    <recommendedName>
        <fullName evidence="1">Aminoglycoside phosphotransferase domain-containing protein</fullName>
    </recommendedName>
</protein>
<sequence length="247" mass="28385">MIEKIERLAGPIRQHKLLEEQGCTSEVSQVETEEGTFILKKASQPRYRDWLRKEAQALQRVQGTVAVPGFLGFWESDRDSYLLMEYIEGVSLTSALKRVDDGEERLALIRSFGDFLQRFHEGEPLEGIGEGDWLERVWEEAEPYVRAGETDGDIELLEQLKAERPASVKPTMIHGDCNPDNVLVVDGEVRCFIDVSGMTVGDPRYDESLAIGKFTGKEKDAFYDGYKRYRVSDEEFKYFYHGMYELF</sequence>
<evidence type="ECO:0000313" key="3">
    <source>
        <dbReference type="Proteomes" id="UP000037405"/>
    </source>
</evidence>
<name>A0A0M0G571_9BACI</name>
<dbReference type="PANTHER" id="PTHR21310">
    <property type="entry name" value="AMINOGLYCOSIDE PHOSPHOTRANSFERASE-RELATED-RELATED"/>
    <property type="match status" value="1"/>
</dbReference>
<dbReference type="PATRIC" id="fig|189381.12.peg.2751"/>
<dbReference type="OrthoDB" id="9812495at2"/>
<gene>
    <name evidence="2" type="ORF">AF331_13465</name>
</gene>
<reference evidence="3" key="1">
    <citation type="submission" date="2015-07" db="EMBL/GenBank/DDBJ databases">
        <title>Fjat-14235 jcm11544.</title>
        <authorList>
            <person name="Liu B."/>
            <person name="Wang J."/>
            <person name="Zhu Y."/>
            <person name="Liu G."/>
            <person name="Chen Q."/>
            <person name="Chen Z."/>
            <person name="Lan J."/>
            <person name="Che J."/>
            <person name="Ge C."/>
            <person name="Shi H."/>
            <person name="Pan Z."/>
            <person name="Liu X."/>
        </authorList>
    </citation>
    <scope>NUCLEOTIDE SEQUENCE [LARGE SCALE GENOMIC DNA]</scope>
    <source>
        <strain evidence="3">JCM 11544</strain>
    </source>
</reference>
<dbReference type="Gene3D" id="3.30.200.20">
    <property type="entry name" value="Phosphorylase Kinase, domain 1"/>
    <property type="match status" value="1"/>
</dbReference>
<dbReference type="SUPFAM" id="SSF56112">
    <property type="entry name" value="Protein kinase-like (PK-like)"/>
    <property type="match status" value="1"/>
</dbReference>
<organism evidence="2 3">
    <name type="scientific">Rossellomorea marisflavi</name>
    <dbReference type="NCBI Taxonomy" id="189381"/>
    <lineage>
        <taxon>Bacteria</taxon>
        <taxon>Bacillati</taxon>
        <taxon>Bacillota</taxon>
        <taxon>Bacilli</taxon>
        <taxon>Bacillales</taxon>
        <taxon>Bacillaceae</taxon>
        <taxon>Rossellomorea</taxon>
    </lineage>
</organism>
<proteinExistence type="predicted"/>
<keyword evidence="3" id="KW-1185">Reference proteome</keyword>
<dbReference type="Pfam" id="PF01636">
    <property type="entry name" value="APH"/>
    <property type="match status" value="1"/>
</dbReference>
<dbReference type="InterPro" id="IPR011009">
    <property type="entry name" value="Kinase-like_dom_sf"/>
</dbReference>
<dbReference type="AlphaFoldDB" id="A0A0M0G571"/>
<dbReference type="InterPro" id="IPR051678">
    <property type="entry name" value="AGP_Transferase"/>
</dbReference>
<dbReference type="EMBL" id="LGUE01000004">
    <property type="protein sequence ID" value="KON85000.1"/>
    <property type="molecule type" value="Genomic_DNA"/>
</dbReference>
<evidence type="ECO:0000259" key="1">
    <source>
        <dbReference type="Pfam" id="PF01636"/>
    </source>
</evidence>
<dbReference type="InterPro" id="IPR002575">
    <property type="entry name" value="Aminoglycoside_PTrfase"/>
</dbReference>